<evidence type="ECO:0000313" key="2">
    <source>
        <dbReference type="Proteomes" id="UP000509597"/>
    </source>
</evidence>
<dbReference type="RefSeq" id="WP_179357154.1">
    <property type="nucleotide sequence ID" value="NZ_CP058627.1"/>
</dbReference>
<sequence length="61" mass="6591">MMLINPAIEDAIATQRRQGADMIDMRQVFSSLKFELATEVATKQGAANDPAAFGNHQELAG</sequence>
<evidence type="ECO:0000313" key="1">
    <source>
        <dbReference type="EMBL" id="QLG87068.1"/>
    </source>
</evidence>
<organism evidence="1 2">
    <name type="scientific">Chitinibacter bivalviorum</name>
    <dbReference type="NCBI Taxonomy" id="2739434"/>
    <lineage>
        <taxon>Bacteria</taxon>
        <taxon>Pseudomonadati</taxon>
        <taxon>Pseudomonadota</taxon>
        <taxon>Betaproteobacteria</taxon>
        <taxon>Neisseriales</taxon>
        <taxon>Chitinibacteraceae</taxon>
        <taxon>Chitinibacter</taxon>
    </lineage>
</organism>
<reference evidence="1 2" key="1">
    <citation type="submission" date="2020-07" db="EMBL/GenBank/DDBJ databases">
        <title>Complete genome sequence of Chitinibacter sp. 2T18.</title>
        <authorList>
            <person name="Bae J.-W."/>
            <person name="Choi J.-W."/>
        </authorList>
    </citation>
    <scope>NUCLEOTIDE SEQUENCE [LARGE SCALE GENOMIC DNA]</scope>
    <source>
        <strain evidence="1 2">2T18</strain>
    </source>
</reference>
<dbReference type="Proteomes" id="UP000509597">
    <property type="component" value="Chromosome"/>
</dbReference>
<accession>A0A7H9BFT7</accession>
<gene>
    <name evidence="1" type="ORF">HQ393_01750</name>
</gene>
<keyword evidence="2" id="KW-1185">Reference proteome</keyword>
<dbReference type="KEGG" id="chiz:HQ393_01750"/>
<dbReference type="AlphaFoldDB" id="A0A7H9BFT7"/>
<name>A0A7H9BFT7_9NEIS</name>
<proteinExistence type="predicted"/>
<dbReference type="EMBL" id="CP058627">
    <property type="protein sequence ID" value="QLG87068.1"/>
    <property type="molecule type" value="Genomic_DNA"/>
</dbReference>
<protein>
    <submittedName>
        <fullName evidence="1">Uncharacterized protein</fullName>
    </submittedName>
</protein>